<evidence type="ECO:0000313" key="1">
    <source>
        <dbReference type="EMBL" id="PIT41571.1"/>
    </source>
</evidence>
<organism evidence="1 2">
    <name type="scientific">Snodgrassella alvi</name>
    <dbReference type="NCBI Taxonomy" id="1196083"/>
    <lineage>
        <taxon>Bacteria</taxon>
        <taxon>Pseudomonadati</taxon>
        <taxon>Pseudomonadota</taxon>
        <taxon>Betaproteobacteria</taxon>
        <taxon>Neisseriales</taxon>
        <taxon>Neisseriaceae</taxon>
        <taxon>Snodgrassella</taxon>
    </lineage>
</organism>
<dbReference type="Proteomes" id="UP000230202">
    <property type="component" value="Unassembled WGS sequence"/>
</dbReference>
<sequence>MYKEILKSVKNNSCIVLPHTVLGYPNLMNETFGNLKILCRENYSFNNCISSQANMDNVYLSDDMAFYFPKYYFSNFEQKGIGTAYCFRTDGESANLFDLPSNNMDISLSWNGSLWSNKHLAKHVSLSLAGYLSNFETIETDRLHIGILGSILKKKVKLFANNYFKNKAVYENSLLEQYPHTCFIDINHLH</sequence>
<keyword evidence="2" id="KW-1185">Reference proteome</keyword>
<evidence type="ECO:0000313" key="2">
    <source>
        <dbReference type="Proteomes" id="UP000230202"/>
    </source>
</evidence>
<proteinExistence type="predicted"/>
<comment type="caution">
    <text evidence="1">The sequence shown here is derived from an EMBL/GenBank/DDBJ whole genome shotgun (WGS) entry which is preliminary data.</text>
</comment>
<dbReference type="EMBL" id="MEIL01000016">
    <property type="protein sequence ID" value="PIT41571.1"/>
    <property type="molecule type" value="Genomic_DNA"/>
</dbReference>
<accession>A0A2N9X9P9</accession>
<reference evidence="1" key="1">
    <citation type="journal article" date="2017" name="MBio">
        <title>Type VI secretion-mediated competition in the bee gut microbiome.</title>
        <authorList>
            <person name="Steele M.I."/>
            <person name="Kwong W.K."/>
            <person name="Powell J.E."/>
            <person name="Whiteley M."/>
            <person name="Moran N.A."/>
        </authorList>
    </citation>
    <scope>NUCLEOTIDE SEQUENCE [LARGE SCALE GENOMIC DNA]</scope>
    <source>
        <strain evidence="1">WkB273</strain>
    </source>
</reference>
<protein>
    <recommendedName>
        <fullName evidence="3">Polysaccharide pyruvyl transferase domain-containing protein</fullName>
    </recommendedName>
</protein>
<evidence type="ECO:0008006" key="3">
    <source>
        <dbReference type="Google" id="ProtNLM"/>
    </source>
</evidence>
<dbReference type="AlphaFoldDB" id="A0A2N9X9P9"/>
<gene>
    <name evidence="1" type="ORF">BHC54_01820</name>
</gene>
<name>A0A2N9X9P9_9NEIS</name>